<evidence type="ECO:0000256" key="2">
    <source>
        <dbReference type="ARBA" id="ARBA00007656"/>
    </source>
</evidence>
<evidence type="ECO:0000256" key="8">
    <source>
        <dbReference type="PROSITE-ProRule" id="PRU00278"/>
    </source>
</evidence>
<dbReference type="PANTHER" id="PTHR47245">
    <property type="entry name" value="PEPTIDYLPROLYL ISOMERASE"/>
    <property type="match status" value="1"/>
</dbReference>
<organism evidence="10 11">
    <name type="scientific">Pseudohalocynthiibacter aestuariivivens</name>
    <dbReference type="NCBI Taxonomy" id="1591409"/>
    <lineage>
        <taxon>Bacteria</taxon>
        <taxon>Pseudomonadati</taxon>
        <taxon>Pseudomonadota</taxon>
        <taxon>Alphaproteobacteria</taxon>
        <taxon>Rhodobacterales</taxon>
        <taxon>Paracoccaceae</taxon>
        <taxon>Pseudohalocynthiibacter</taxon>
    </lineage>
</organism>
<evidence type="ECO:0000259" key="9">
    <source>
        <dbReference type="PROSITE" id="PS50198"/>
    </source>
</evidence>
<dbReference type="PANTHER" id="PTHR47245:SF2">
    <property type="entry name" value="PEPTIDYL-PROLYL CIS-TRANS ISOMERASE HP_0175-RELATED"/>
    <property type="match status" value="1"/>
</dbReference>
<accession>A0ABV5JJR5</accession>
<keyword evidence="8 10" id="KW-0413">Isomerase</keyword>
<dbReference type="InterPro" id="IPR027304">
    <property type="entry name" value="Trigger_fact/SurA_dom_sf"/>
</dbReference>
<comment type="catalytic activity">
    <reaction evidence="1">
        <text>[protein]-peptidylproline (omega=180) = [protein]-peptidylproline (omega=0)</text>
        <dbReference type="Rhea" id="RHEA:16237"/>
        <dbReference type="Rhea" id="RHEA-COMP:10747"/>
        <dbReference type="Rhea" id="RHEA-COMP:10748"/>
        <dbReference type="ChEBI" id="CHEBI:83833"/>
        <dbReference type="ChEBI" id="CHEBI:83834"/>
        <dbReference type="EC" id="5.2.1.8"/>
    </reaction>
</comment>
<dbReference type="EC" id="5.2.1.8" evidence="3"/>
<dbReference type="RefSeq" id="WP_213888294.1">
    <property type="nucleotide sequence ID" value="NZ_JAGFNU010000003.1"/>
</dbReference>
<reference evidence="10 11" key="1">
    <citation type="submission" date="2024-09" db="EMBL/GenBank/DDBJ databases">
        <authorList>
            <person name="Sun Q."/>
            <person name="Mori K."/>
        </authorList>
    </citation>
    <scope>NUCLEOTIDE SEQUENCE [LARGE SCALE GENOMIC DNA]</scope>
    <source>
        <strain evidence="10 11">CECT 8726</strain>
    </source>
</reference>
<dbReference type="SUPFAM" id="SSF109998">
    <property type="entry name" value="Triger factor/SurA peptide-binding domain-like"/>
    <property type="match status" value="1"/>
</dbReference>
<comment type="similarity">
    <text evidence="2">Belongs to the PpiC/parvulin rotamase family.</text>
</comment>
<evidence type="ECO:0000256" key="1">
    <source>
        <dbReference type="ARBA" id="ARBA00000971"/>
    </source>
</evidence>
<evidence type="ECO:0000256" key="6">
    <source>
        <dbReference type="ARBA" id="ARBA00030642"/>
    </source>
</evidence>
<evidence type="ECO:0000313" key="10">
    <source>
        <dbReference type="EMBL" id="MFB9233375.1"/>
    </source>
</evidence>
<dbReference type="EMBL" id="JBHMEA010000049">
    <property type="protein sequence ID" value="MFB9233375.1"/>
    <property type="molecule type" value="Genomic_DNA"/>
</dbReference>
<dbReference type="InterPro" id="IPR000297">
    <property type="entry name" value="PPIase_PpiC"/>
</dbReference>
<comment type="caution">
    <text evidence="10">The sequence shown here is derived from an EMBL/GenBank/DDBJ whole genome shotgun (WGS) entry which is preliminary data.</text>
</comment>
<sequence length="266" mass="28482">MAKPLMADVAVNGTPISAADIAAEAQNHEAPQGKPGLAWRKAARALVIRELLLQKARDQGLKPDPREVAKGKFETDEEAQIRAVLEDAITPEAASDDVLRATYDKAPDRFCAPSLFEPAHILFAVDPNDTEATDKAMNKAKATLEILKGAPNQFARIAKDNSDCPSRGDGGQLGQIASGDTVPEFEAALLSLDEGQIASTPVLTRYGVHIIRLDAKAPGAVLPFEVVRVQIAEAYEKMAWAKAAQRYVEELLQGADVTGLDLHIAA</sequence>
<dbReference type="GO" id="GO:0003755">
    <property type="term" value="F:peptidyl-prolyl cis-trans isomerase activity"/>
    <property type="evidence" value="ECO:0007669"/>
    <property type="project" value="UniProtKB-EC"/>
</dbReference>
<gene>
    <name evidence="10" type="ORF">ACFFUT_16405</name>
</gene>
<evidence type="ECO:0000313" key="11">
    <source>
        <dbReference type="Proteomes" id="UP001589683"/>
    </source>
</evidence>
<dbReference type="PROSITE" id="PS50198">
    <property type="entry name" value="PPIC_PPIASE_2"/>
    <property type="match status" value="1"/>
</dbReference>
<dbReference type="SUPFAM" id="SSF54534">
    <property type="entry name" value="FKBP-like"/>
    <property type="match status" value="1"/>
</dbReference>
<proteinExistence type="inferred from homology"/>
<dbReference type="Pfam" id="PF00639">
    <property type="entry name" value="Rotamase"/>
    <property type="match status" value="1"/>
</dbReference>
<keyword evidence="11" id="KW-1185">Reference proteome</keyword>
<evidence type="ECO:0000256" key="3">
    <source>
        <dbReference type="ARBA" id="ARBA00013194"/>
    </source>
</evidence>
<protein>
    <recommendedName>
        <fullName evidence="4">Parvulin-like PPIase</fullName>
        <ecNumber evidence="3">5.2.1.8</ecNumber>
    </recommendedName>
    <alternativeName>
        <fullName evidence="6">Peptidyl-prolyl cis-trans isomerase plp</fullName>
    </alternativeName>
    <alternativeName>
        <fullName evidence="7">Rotamase plp</fullName>
    </alternativeName>
</protein>
<evidence type="ECO:0000256" key="4">
    <source>
        <dbReference type="ARBA" id="ARBA00018370"/>
    </source>
</evidence>
<dbReference type="Gene3D" id="3.10.50.40">
    <property type="match status" value="1"/>
</dbReference>
<dbReference type="Proteomes" id="UP001589683">
    <property type="component" value="Unassembled WGS sequence"/>
</dbReference>
<evidence type="ECO:0000256" key="5">
    <source>
        <dbReference type="ARBA" id="ARBA00023110"/>
    </source>
</evidence>
<dbReference type="InterPro" id="IPR050245">
    <property type="entry name" value="PrsA_foldase"/>
</dbReference>
<feature type="domain" description="PpiC" evidence="9">
    <location>
        <begin position="113"/>
        <end position="215"/>
    </location>
</feature>
<name>A0ABV5JJR5_9RHOB</name>
<dbReference type="InterPro" id="IPR046357">
    <property type="entry name" value="PPIase_dom_sf"/>
</dbReference>
<evidence type="ECO:0000256" key="7">
    <source>
        <dbReference type="ARBA" id="ARBA00031484"/>
    </source>
</evidence>
<keyword evidence="5 8" id="KW-0697">Rotamase</keyword>